<evidence type="ECO:0000313" key="2">
    <source>
        <dbReference type="EMBL" id="MBO8427778.1"/>
    </source>
</evidence>
<comment type="caution">
    <text evidence="2">The sequence shown here is derived from an EMBL/GenBank/DDBJ whole genome shotgun (WGS) entry which is preliminary data.</text>
</comment>
<evidence type="ECO:0000256" key="1">
    <source>
        <dbReference type="SAM" id="Phobius"/>
    </source>
</evidence>
<dbReference type="EMBL" id="JADIMY010000086">
    <property type="protein sequence ID" value="MBO8427778.1"/>
    <property type="molecule type" value="Genomic_DNA"/>
</dbReference>
<sequence length="54" mass="5704">MEKEKLKKIIKIILIVVVVLVIVTAIILIIIGLLPNDNGTISDICTGDSCTVGG</sequence>
<evidence type="ECO:0000313" key="3">
    <source>
        <dbReference type="Proteomes" id="UP000823613"/>
    </source>
</evidence>
<accession>A0A9D9GXP4</accession>
<keyword evidence="1" id="KW-0812">Transmembrane</keyword>
<protein>
    <submittedName>
        <fullName evidence="2">Uncharacterized protein</fullName>
    </submittedName>
</protein>
<organism evidence="2 3">
    <name type="scientific">Candidatus Onthovivens merdipullorum</name>
    <dbReference type="NCBI Taxonomy" id="2840889"/>
    <lineage>
        <taxon>Bacteria</taxon>
        <taxon>Bacillati</taxon>
        <taxon>Bacillota</taxon>
        <taxon>Bacilli</taxon>
        <taxon>Bacillales</taxon>
        <taxon>Candidatus Onthovivens</taxon>
    </lineage>
</organism>
<name>A0A9D9GXP4_9BACL</name>
<dbReference type="Proteomes" id="UP000823613">
    <property type="component" value="Unassembled WGS sequence"/>
</dbReference>
<gene>
    <name evidence="2" type="ORF">IAC58_04425</name>
</gene>
<keyword evidence="1" id="KW-0472">Membrane</keyword>
<keyword evidence="1" id="KW-1133">Transmembrane helix</keyword>
<reference evidence="2" key="2">
    <citation type="journal article" date="2021" name="PeerJ">
        <title>Extensive microbial diversity within the chicken gut microbiome revealed by metagenomics and culture.</title>
        <authorList>
            <person name="Gilroy R."/>
            <person name="Ravi A."/>
            <person name="Getino M."/>
            <person name="Pursley I."/>
            <person name="Horton D.L."/>
            <person name="Alikhan N.F."/>
            <person name="Baker D."/>
            <person name="Gharbi K."/>
            <person name="Hall N."/>
            <person name="Watson M."/>
            <person name="Adriaenssens E.M."/>
            <person name="Foster-Nyarko E."/>
            <person name="Jarju S."/>
            <person name="Secka A."/>
            <person name="Antonio M."/>
            <person name="Oren A."/>
            <person name="Chaudhuri R.R."/>
            <person name="La Ragione R."/>
            <person name="Hildebrand F."/>
            <person name="Pallen M.J."/>
        </authorList>
    </citation>
    <scope>NUCLEOTIDE SEQUENCE</scope>
    <source>
        <strain evidence="2">11159</strain>
    </source>
</reference>
<reference evidence="2" key="1">
    <citation type="submission" date="2020-10" db="EMBL/GenBank/DDBJ databases">
        <authorList>
            <person name="Gilroy R."/>
        </authorList>
    </citation>
    <scope>NUCLEOTIDE SEQUENCE</scope>
    <source>
        <strain evidence="2">11159</strain>
    </source>
</reference>
<proteinExistence type="predicted"/>
<dbReference type="AlphaFoldDB" id="A0A9D9GXP4"/>
<feature type="transmembrane region" description="Helical" evidence="1">
    <location>
        <begin position="12"/>
        <end position="34"/>
    </location>
</feature>